<keyword evidence="2" id="KW-0472">Membrane</keyword>
<dbReference type="SUPFAM" id="SSF56935">
    <property type="entry name" value="Porins"/>
    <property type="match status" value="1"/>
</dbReference>
<gene>
    <name evidence="6" type="ORF">AMYX_42720</name>
</gene>
<dbReference type="Proteomes" id="UP000503640">
    <property type="component" value="Unassembled WGS sequence"/>
</dbReference>
<dbReference type="PANTHER" id="PTHR47234">
    <property type="match status" value="1"/>
</dbReference>
<evidence type="ECO:0000256" key="1">
    <source>
        <dbReference type="ARBA" id="ARBA00004442"/>
    </source>
</evidence>
<evidence type="ECO:0000256" key="4">
    <source>
        <dbReference type="SAM" id="MobiDB-lite"/>
    </source>
</evidence>
<evidence type="ECO:0000313" key="6">
    <source>
        <dbReference type="EMBL" id="GEJ59531.1"/>
    </source>
</evidence>
<keyword evidence="7" id="KW-1185">Reference proteome</keyword>
<dbReference type="InterPro" id="IPR036942">
    <property type="entry name" value="Beta-barrel_TonB_sf"/>
</dbReference>
<reference evidence="7" key="1">
    <citation type="journal article" date="2020" name="Appl. Environ. Microbiol.">
        <title>Diazotrophic Anaeromyxobacter Isolates from Soils.</title>
        <authorList>
            <person name="Masuda Y."/>
            <person name="Yamanaka H."/>
            <person name="Xu Z.X."/>
            <person name="Shiratori Y."/>
            <person name="Aono T."/>
            <person name="Amachi S."/>
            <person name="Senoo K."/>
            <person name="Itoh H."/>
        </authorList>
    </citation>
    <scope>NUCLEOTIDE SEQUENCE [LARGE SCALE GENOMIC DNA]</scope>
    <source>
        <strain evidence="7">R267</strain>
    </source>
</reference>
<proteinExistence type="predicted"/>
<comment type="subcellular location">
    <subcellularLocation>
        <location evidence="1">Cell outer membrane</location>
    </subcellularLocation>
</comment>
<feature type="domain" description="TonB-dependent receptor-like beta-barrel" evidence="5">
    <location>
        <begin position="18"/>
        <end position="560"/>
    </location>
</feature>
<evidence type="ECO:0000256" key="3">
    <source>
        <dbReference type="ARBA" id="ARBA00023237"/>
    </source>
</evidence>
<feature type="compositionally biased region" description="Polar residues" evidence="4">
    <location>
        <begin position="184"/>
        <end position="193"/>
    </location>
</feature>
<dbReference type="EMBL" id="BJTG01000016">
    <property type="protein sequence ID" value="GEJ59531.1"/>
    <property type="molecule type" value="Genomic_DNA"/>
</dbReference>
<dbReference type="AlphaFoldDB" id="A0A7I9VTA4"/>
<dbReference type="Pfam" id="PF00593">
    <property type="entry name" value="TonB_dep_Rec_b-barrel"/>
    <property type="match status" value="1"/>
</dbReference>
<dbReference type="PANTHER" id="PTHR47234:SF2">
    <property type="entry name" value="TONB-DEPENDENT RECEPTOR"/>
    <property type="match status" value="1"/>
</dbReference>
<comment type="caution">
    <text evidence="6">The sequence shown here is derived from an EMBL/GenBank/DDBJ whole genome shotgun (WGS) entry which is preliminary data.</text>
</comment>
<dbReference type="Gene3D" id="2.40.170.20">
    <property type="entry name" value="TonB-dependent receptor, beta-barrel domain"/>
    <property type="match status" value="1"/>
</dbReference>
<keyword evidence="3" id="KW-0998">Cell outer membrane</keyword>
<evidence type="ECO:0000313" key="7">
    <source>
        <dbReference type="Proteomes" id="UP000503640"/>
    </source>
</evidence>
<name>A0A7I9VTA4_9BACT</name>
<protein>
    <recommendedName>
        <fullName evidence="5">TonB-dependent receptor-like beta-barrel domain-containing protein</fullName>
    </recommendedName>
</protein>
<evidence type="ECO:0000256" key="2">
    <source>
        <dbReference type="ARBA" id="ARBA00023136"/>
    </source>
</evidence>
<feature type="compositionally biased region" description="Polar residues" evidence="4">
    <location>
        <begin position="308"/>
        <end position="325"/>
    </location>
</feature>
<feature type="region of interest" description="Disordered" evidence="4">
    <location>
        <begin position="308"/>
        <end position="332"/>
    </location>
</feature>
<feature type="region of interest" description="Disordered" evidence="4">
    <location>
        <begin position="173"/>
        <end position="193"/>
    </location>
</feature>
<dbReference type="RefSeq" id="WP_176069113.1">
    <property type="nucleotide sequence ID" value="NZ_BJTG01000016.1"/>
</dbReference>
<dbReference type="InterPro" id="IPR000531">
    <property type="entry name" value="Beta-barrel_TonB"/>
</dbReference>
<organism evidence="6 7">
    <name type="scientific">Anaeromyxobacter diazotrophicus</name>
    <dbReference type="NCBI Taxonomy" id="2590199"/>
    <lineage>
        <taxon>Bacteria</taxon>
        <taxon>Pseudomonadati</taxon>
        <taxon>Myxococcota</taxon>
        <taxon>Myxococcia</taxon>
        <taxon>Myxococcales</taxon>
        <taxon>Cystobacterineae</taxon>
        <taxon>Anaeromyxobacteraceae</taxon>
        <taxon>Anaeromyxobacter</taxon>
    </lineage>
</organism>
<dbReference type="GO" id="GO:0009279">
    <property type="term" value="C:cell outer membrane"/>
    <property type="evidence" value="ECO:0007669"/>
    <property type="project" value="UniProtKB-SubCell"/>
</dbReference>
<evidence type="ECO:0000259" key="5">
    <source>
        <dbReference type="Pfam" id="PF00593"/>
    </source>
</evidence>
<sequence>MTVSKDNYYNPFGQDLTQVTRRLTEFGPRRQSEHADTFRVVGGLNGILPFGWSWDAALIYGRTDWTNVNTGNIWKSRLQAAVGPTTQTVDPVTGKVTKVSCATGDAACVPLNLFGGSGSMTPAMAKYLSFSGVGSIENQLTSVQLNTAGELPVTLLADRPLALAVGYEYRFEQGSDTPDPLTASGESSGNNRSATTGHFFTNEVYAELSIPIINHVPGVENLEATASARIFDYNTFGTDWTYKLGARYTPVSDITFRGTYSTAYRAPTIAELFAGAYDNFPTISDPCSDLSNASADLKKACAANGVSNPAGSGQTDTQLRSQNGGNPKLKPETAKTYTFGAVIEPSMVKNLSFTVDYYHIDITNAISAQGAGFILSQCYPSAGNSNPAACALVTRDASGFIDRISDLNVNVGGTKTAGVDISARYSIPTEEYGRFGFGVDGNFLQYYDVIQPDGTIIHGRGNYDIGQLNNGLQGVYPTFKGIASVVWGLGGFGAGGTLHYIGNIKQCAATDGTSTGGVCYDNPLHMERDVGAYATVDAFLSYGFKSTAGTTSLAVGVNNLFDAAPRTIYGALTPNSDPTAYDYMGRFFYVRLGQRL</sequence>
<accession>A0A7I9VTA4</accession>